<keyword evidence="1" id="KW-1133">Transmembrane helix</keyword>
<reference evidence="3" key="2">
    <citation type="submission" date="2013-04" db="EMBL/GenBank/DDBJ databases">
        <title>Genomic mechanisms accounting for the adaptation to parasitism in nematode-trapping fungi.</title>
        <authorList>
            <person name="Ahren D.G."/>
        </authorList>
    </citation>
    <scope>NUCLEOTIDE SEQUENCE [LARGE SCALE GENOMIC DNA]</scope>
    <source>
        <strain evidence="3">CBS 200.50</strain>
    </source>
</reference>
<dbReference type="OMA" id="RYMTIEN"/>
<gene>
    <name evidence="2" type="ORF">H072_2858</name>
</gene>
<evidence type="ECO:0000313" key="2">
    <source>
        <dbReference type="EMBL" id="EPS43123.1"/>
    </source>
</evidence>
<evidence type="ECO:0000256" key="1">
    <source>
        <dbReference type="SAM" id="Phobius"/>
    </source>
</evidence>
<sequence length="282" mass="32185">MRVQKAIQYLTFSGLTFPGIFVYAKVGSLSFPAFTDWVLHTDNTEAWELVAEDLRYLLFLVQKERPLNLGYAPDGNPNSLATLFDDVRTVFLRQHYRAIGSDSPEIDSPPLSVVSADTELLANMRRRAEEDIAAGVTSYWLESLKEVQEIFNWKVSLRRDIWERRTGIQQNIPVIEAMEALASYLDKNVDVNNMVQVAMWVLGGGFTDSNMITYDMGARDRLRAGFKSLDDGFKSMAELITTIYNGAQQELSNPLDQHVFFEIEDALRRLQNLCFAYRRVFG</sequence>
<feature type="transmembrane region" description="Helical" evidence="1">
    <location>
        <begin position="6"/>
        <end position="24"/>
    </location>
</feature>
<reference evidence="2 3" key="1">
    <citation type="journal article" date="2013" name="PLoS Genet.">
        <title>Genomic mechanisms accounting for the adaptation to parasitism in nematode-trapping fungi.</title>
        <authorList>
            <person name="Meerupati T."/>
            <person name="Andersson K.M."/>
            <person name="Friman E."/>
            <person name="Kumar D."/>
            <person name="Tunlid A."/>
            <person name="Ahren D."/>
        </authorList>
    </citation>
    <scope>NUCLEOTIDE SEQUENCE [LARGE SCALE GENOMIC DNA]</scope>
    <source>
        <strain evidence="2 3">CBS 200.50</strain>
    </source>
</reference>
<dbReference type="HOGENOM" id="CLU_986856_0_0_1"/>
<evidence type="ECO:0000313" key="3">
    <source>
        <dbReference type="Proteomes" id="UP000015100"/>
    </source>
</evidence>
<keyword evidence="1" id="KW-0472">Membrane</keyword>
<dbReference type="AlphaFoldDB" id="S8BUG0"/>
<comment type="caution">
    <text evidence="2">The sequence shown here is derived from an EMBL/GenBank/DDBJ whole genome shotgun (WGS) entry which is preliminary data.</text>
</comment>
<protein>
    <submittedName>
        <fullName evidence="2">Uncharacterized protein</fullName>
    </submittedName>
</protein>
<keyword evidence="1" id="KW-0812">Transmembrane</keyword>
<keyword evidence="3" id="KW-1185">Reference proteome</keyword>
<proteinExistence type="predicted"/>
<dbReference type="EMBL" id="AQGS01000089">
    <property type="protein sequence ID" value="EPS43123.1"/>
    <property type="molecule type" value="Genomic_DNA"/>
</dbReference>
<dbReference type="OrthoDB" id="5291983at2759"/>
<organism evidence="2 3">
    <name type="scientific">Dactylellina haptotyla (strain CBS 200.50)</name>
    <name type="common">Nematode-trapping fungus</name>
    <name type="synonym">Monacrosporium haptotylum</name>
    <dbReference type="NCBI Taxonomy" id="1284197"/>
    <lineage>
        <taxon>Eukaryota</taxon>
        <taxon>Fungi</taxon>
        <taxon>Dikarya</taxon>
        <taxon>Ascomycota</taxon>
        <taxon>Pezizomycotina</taxon>
        <taxon>Orbiliomycetes</taxon>
        <taxon>Orbiliales</taxon>
        <taxon>Orbiliaceae</taxon>
        <taxon>Dactylellina</taxon>
    </lineage>
</organism>
<dbReference type="Proteomes" id="UP000015100">
    <property type="component" value="Unassembled WGS sequence"/>
</dbReference>
<name>S8BUG0_DACHA</name>
<accession>S8BUG0</accession>